<comment type="domain">
    <text evidence="11">The middle region has homology to RecA with ATPase motifs including the RadA KNRFG motif, while the C-terminus is homologous to Lon protease.</text>
</comment>
<dbReference type="GO" id="GO:0000725">
    <property type="term" value="P:recombinational repair"/>
    <property type="evidence" value="ECO:0007669"/>
    <property type="project" value="UniProtKB-UniRule"/>
</dbReference>
<keyword evidence="7 11" id="KW-0067">ATP-binding</keyword>
<comment type="similarity">
    <text evidence="11 13">Belongs to the RecA family. RadA subfamily.</text>
</comment>
<keyword evidence="5" id="KW-0378">Hydrolase</keyword>
<evidence type="ECO:0000256" key="3">
    <source>
        <dbReference type="ARBA" id="ARBA00022763"/>
    </source>
</evidence>
<proteinExistence type="inferred from homology"/>
<keyword evidence="4 13" id="KW-0863">Zinc-finger</keyword>
<keyword evidence="2 11" id="KW-0547">Nucleotide-binding</keyword>
<protein>
    <recommendedName>
        <fullName evidence="11 12">DNA repair protein RadA</fullName>
    </recommendedName>
</protein>
<keyword evidence="9 11" id="KW-0238">DNA-binding</keyword>
<dbReference type="InterPro" id="IPR004504">
    <property type="entry name" value="DNA_repair_RadA"/>
</dbReference>
<dbReference type="Pfam" id="PF13481">
    <property type="entry name" value="AAA_25"/>
    <property type="match status" value="1"/>
</dbReference>
<comment type="function">
    <text evidence="13">DNA-dependent ATPase involved in processing of recombination intermediates, plays a role in repairing DNA breaks. Stimulates the branch migration of RecA-mediated strand transfer reactions, allowing the 3' invading strand to extend heteroduplex DNA faster. Binds ssDNA in the presence of ADP but not other nucleotides, has ATPase activity that is stimulated by ssDNA and various branched DNA structures, but inhibited by SSB. Does not have RecA's homology-searching function.</text>
</comment>
<name>A0A8H9H4K5_9ACTN</name>
<dbReference type="GO" id="GO:0140664">
    <property type="term" value="F:ATP-dependent DNA damage sensor activity"/>
    <property type="evidence" value="ECO:0007669"/>
    <property type="project" value="InterPro"/>
</dbReference>
<evidence type="ECO:0000259" key="14">
    <source>
        <dbReference type="PROSITE" id="PS50162"/>
    </source>
</evidence>
<dbReference type="GO" id="GO:0005829">
    <property type="term" value="C:cytosol"/>
    <property type="evidence" value="ECO:0007669"/>
    <property type="project" value="TreeGrafter"/>
</dbReference>
<dbReference type="Gene3D" id="3.40.50.300">
    <property type="entry name" value="P-loop containing nucleotide triphosphate hydrolases"/>
    <property type="match status" value="1"/>
</dbReference>
<feature type="domain" description="RecA family profile 1" evidence="14">
    <location>
        <begin position="75"/>
        <end position="223"/>
    </location>
</feature>
<evidence type="ECO:0000256" key="10">
    <source>
        <dbReference type="ARBA" id="ARBA00023204"/>
    </source>
</evidence>
<dbReference type="NCBIfam" id="TIGR00416">
    <property type="entry name" value="sms"/>
    <property type="match status" value="1"/>
</dbReference>
<dbReference type="PRINTS" id="PR01874">
    <property type="entry name" value="DNAREPAIRADA"/>
</dbReference>
<keyword evidence="1 11" id="KW-0479">Metal-binding</keyword>
<reference evidence="15" key="2">
    <citation type="submission" date="2020-09" db="EMBL/GenBank/DDBJ databases">
        <authorList>
            <person name="Sun Q."/>
            <person name="Zhou Y."/>
        </authorList>
    </citation>
    <scope>NUCLEOTIDE SEQUENCE</scope>
    <source>
        <strain evidence="15">CGMCC 4.7138</strain>
    </source>
</reference>
<gene>
    <name evidence="11 15" type="primary">radA</name>
    <name evidence="15" type="ORF">GCM10011574_62800</name>
</gene>
<feature type="region of interest" description="Lon-protease-like" evidence="11">
    <location>
        <begin position="359"/>
        <end position="488"/>
    </location>
</feature>
<evidence type="ECO:0000256" key="2">
    <source>
        <dbReference type="ARBA" id="ARBA00022741"/>
    </source>
</evidence>
<accession>A0A8H9H4K5</accession>
<evidence type="ECO:0000256" key="7">
    <source>
        <dbReference type="ARBA" id="ARBA00022840"/>
    </source>
</evidence>
<keyword evidence="6 13" id="KW-0862">Zinc</keyword>
<dbReference type="InterPro" id="IPR020588">
    <property type="entry name" value="RecA_ATP-bd"/>
</dbReference>
<dbReference type="HAMAP" id="MF_01498">
    <property type="entry name" value="RadA_bact"/>
    <property type="match status" value="1"/>
</dbReference>
<comment type="function">
    <text evidence="11">Plays a role in repairing double-strand DNA breaks, probably involving stabilizing or processing branched DNA or blocked replication forks.</text>
</comment>
<keyword evidence="8 11" id="KW-0346">Stress response</keyword>
<comment type="caution">
    <text evidence="15">The sequence shown here is derived from an EMBL/GenBank/DDBJ whole genome shotgun (WGS) entry which is preliminary data.</text>
</comment>
<dbReference type="InterPro" id="IPR027417">
    <property type="entry name" value="P-loop_NTPase"/>
</dbReference>
<dbReference type="FunFam" id="3.40.50.300:FF:000050">
    <property type="entry name" value="DNA repair protein RadA"/>
    <property type="match status" value="1"/>
</dbReference>
<dbReference type="Proteomes" id="UP000653480">
    <property type="component" value="Unassembled WGS sequence"/>
</dbReference>
<evidence type="ECO:0000256" key="1">
    <source>
        <dbReference type="ARBA" id="ARBA00022723"/>
    </source>
</evidence>
<dbReference type="AlphaFoldDB" id="A0A8H9H4K5"/>
<dbReference type="GO" id="GO:0016787">
    <property type="term" value="F:hydrolase activity"/>
    <property type="evidence" value="ECO:0007669"/>
    <property type="project" value="UniProtKB-KW"/>
</dbReference>
<dbReference type="PROSITE" id="PS50162">
    <property type="entry name" value="RECA_2"/>
    <property type="match status" value="1"/>
</dbReference>
<dbReference type="SUPFAM" id="SSF54211">
    <property type="entry name" value="Ribosomal protein S5 domain 2-like"/>
    <property type="match status" value="1"/>
</dbReference>
<dbReference type="SMART" id="SM00382">
    <property type="entry name" value="AAA"/>
    <property type="match status" value="1"/>
</dbReference>
<keyword evidence="3 11" id="KW-0227">DNA damage</keyword>
<organism evidence="15 16">
    <name type="scientific">Microbispora bryophytorum</name>
    <dbReference type="NCBI Taxonomy" id="1460882"/>
    <lineage>
        <taxon>Bacteria</taxon>
        <taxon>Bacillati</taxon>
        <taxon>Actinomycetota</taxon>
        <taxon>Actinomycetes</taxon>
        <taxon>Streptosporangiales</taxon>
        <taxon>Streptosporangiaceae</taxon>
        <taxon>Microbispora</taxon>
    </lineage>
</organism>
<evidence type="ECO:0000256" key="8">
    <source>
        <dbReference type="ARBA" id="ARBA00023016"/>
    </source>
</evidence>
<dbReference type="Gene3D" id="3.30.230.10">
    <property type="match status" value="1"/>
</dbReference>
<evidence type="ECO:0000256" key="6">
    <source>
        <dbReference type="ARBA" id="ARBA00022833"/>
    </source>
</evidence>
<feature type="short sequence motif" description="RadA KNRFG motif" evidence="11">
    <location>
        <begin position="260"/>
        <end position="264"/>
    </location>
</feature>
<dbReference type="CDD" id="cd01121">
    <property type="entry name" value="RadA_SMS_N"/>
    <property type="match status" value="1"/>
</dbReference>
<evidence type="ECO:0000256" key="13">
    <source>
        <dbReference type="RuleBase" id="RU003555"/>
    </source>
</evidence>
<reference evidence="15" key="1">
    <citation type="journal article" date="2014" name="Int. J. Syst. Evol. Microbiol.">
        <title>Complete genome sequence of Corynebacterium casei LMG S-19264T (=DSM 44701T), isolated from a smear-ripened cheese.</title>
        <authorList>
            <consortium name="US DOE Joint Genome Institute (JGI-PGF)"/>
            <person name="Walter F."/>
            <person name="Albersmeier A."/>
            <person name="Kalinowski J."/>
            <person name="Ruckert C."/>
        </authorList>
    </citation>
    <scope>NUCLEOTIDE SEQUENCE</scope>
    <source>
        <strain evidence="15">CGMCC 4.7138</strain>
    </source>
</reference>
<keyword evidence="10 11" id="KW-0234">DNA repair</keyword>
<dbReference type="GO" id="GO:0005524">
    <property type="term" value="F:ATP binding"/>
    <property type="evidence" value="ECO:0007669"/>
    <property type="project" value="UniProtKB-UniRule"/>
</dbReference>
<dbReference type="SUPFAM" id="SSF52540">
    <property type="entry name" value="P-loop containing nucleoside triphosphate hydrolases"/>
    <property type="match status" value="1"/>
</dbReference>
<dbReference type="InterPro" id="IPR041166">
    <property type="entry name" value="Rubredoxin_2"/>
</dbReference>
<dbReference type="GO" id="GO:0008270">
    <property type="term" value="F:zinc ion binding"/>
    <property type="evidence" value="ECO:0007669"/>
    <property type="project" value="UniProtKB-KW"/>
</dbReference>
<evidence type="ECO:0000256" key="11">
    <source>
        <dbReference type="HAMAP-Rule" id="MF_01498"/>
    </source>
</evidence>
<dbReference type="InterPro" id="IPR003593">
    <property type="entry name" value="AAA+_ATPase"/>
</dbReference>
<dbReference type="PANTHER" id="PTHR32472">
    <property type="entry name" value="DNA REPAIR PROTEIN RADA"/>
    <property type="match status" value="1"/>
</dbReference>
<evidence type="ECO:0000256" key="12">
    <source>
        <dbReference type="NCBIfam" id="TIGR00416"/>
    </source>
</evidence>
<keyword evidence="16" id="KW-1185">Reference proteome</keyword>
<dbReference type="InterPro" id="IPR020568">
    <property type="entry name" value="Ribosomal_Su5_D2-typ_SF"/>
</dbReference>
<evidence type="ECO:0000313" key="16">
    <source>
        <dbReference type="Proteomes" id="UP000653480"/>
    </source>
</evidence>
<feature type="binding site" evidence="11">
    <location>
        <begin position="104"/>
        <end position="111"/>
    </location>
    <ligand>
        <name>ATP</name>
        <dbReference type="ChEBI" id="CHEBI:30616"/>
    </ligand>
</feature>
<evidence type="ECO:0000256" key="5">
    <source>
        <dbReference type="ARBA" id="ARBA00022801"/>
    </source>
</evidence>
<dbReference type="GO" id="GO:0003684">
    <property type="term" value="F:damaged DNA binding"/>
    <property type="evidence" value="ECO:0007669"/>
    <property type="project" value="InterPro"/>
</dbReference>
<dbReference type="EMBL" id="BMMN01000016">
    <property type="protein sequence ID" value="GGO28376.1"/>
    <property type="molecule type" value="Genomic_DNA"/>
</dbReference>
<dbReference type="PANTHER" id="PTHR32472:SF10">
    <property type="entry name" value="DNA REPAIR PROTEIN RADA-LIKE PROTEIN"/>
    <property type="match status" value="1"/>
</dbReference>
<evidence type="ECO:0000313" key="15">
    <source>
        <dbReference type="EMBL" id="GGO28376.1"/>
    </source>
</evidence>
<evidence type="ECO:0000256" key="9">
    <source>
        <dbReference type="ARBA" id="ARBA00023125"/>
    </source>
</evidence>
<sequence length="488" mass="51182">MSAAAGNLPHVSKAAKPAYRCGECGWTTVKWVGRCGECQAWGTVEEAGARQGVHVVKPGAVSAPAVPIGQVKAEAVSSRTTGVPELDRVLGGGLVPGAVVLLAGEPGIGKSTLLLEAAARTASGETVLYVTGEESAAQVRMRADRIGAIEDRLYLAAETDLSALVAHVDKVQPSLLIVDSVQTIGSADATGVPGGVTQVREVAGNLVRLAKERALSTVLVGHVTKDGTIAGPRVLEHLVDVVLHFEGDRNSRLRLVRAIKNRFGPIDEVGCFDLHERGISGITDPSGLFVSRHPEPVPGTCVTVTIEGTRPIPAELQALVGPTEAPQPRRTSSGLDSYRVAMVLAVMERRLNAKISKCDVFTATVGGIRLTDPAVDLALMLSVVSAAGDQALPAGLVALGEVGLAGELRPVREVRRRLAEAARLGFTRALVPTGSLEEEGPRLESSESRGRLVALRSPTGRTTPFAPGFEVTEVENVWDALNLMRSAR</sequence>
<evidence type="ECO:0000256" key="4">
    <source>
        <dbReference type="ARBA" id="ARBA00022771"/>
    </source>
</evidence>
<dbReference type="InterPro" id="IPR014721">
    <property type="entry name" value="Ribsml_uS5_D2-typ_fold_subgr"/>
</dbReference>
<dbReference type="Pfam" id="PF18073">
    <property type="entry name" value="Zn_ribbon_LapB"/>
    <property type="match status" value="1"/>
</dbReference>